<dbReference type="AlphaFoldDB" id="A0A1X0RZA0"/>
<sequence length="92" mass="11164">MLIIIKKPTFNPKIRNSENNLQARYEWFMKWKDSDLDYTKNCVFIDEVGFNIIDCIISVKFLNIAYDYPLQKFVQVTRQMNRYVYNVRPKIC</sequence>
<evidence type="ECO:0000313" key="2">
    <source>
        <dbReference type="Proteomes" id="UP000242381"/>
    </source>
</evidence>
<dbReference type="Gene3D" id="3.30.420.10">
    <property type="entry name" value="Ribonuclease H-like superfamily/Ribonuclease H"/>
    <property type="match status" value="1"/>
</dbReference>
<proteinExistence type="predicted"/>
<dbReference type="InterPro" id="IPR036397">
    <property type="entry name" value="RNaseH_sf"/>
</dbReference>
<gene>
    <name evidence="1" type="ORF">BCV71DRAFT_269836</name>
</gene>
<accession>A0A1X0RZA0</accession>
<name>A0A1X0RZA0_RHIZD</name>
<evidence type="ECO:0008006" key="3">
    <source>
        <dbReference type="Google" id="ProtNLM"/>
    </source>
</evidence>
<organism evidence="1 2">
    <name type="scientific">Rhizopus microsporus</name>
    <dbReference type="NCBI Taxonomy" id="58291"/>
    <lineage>
        <taxon>Eukaryota</taxon>
        <taxon>Fungi</taxon>
        <taxon>Fungi incertae sedis</taxon>
        <taxon>Mucoromycota</taxon>
        <taxon>Mucoromycotina</taxon>
        <taxon>Mucoromycetes</taxon>
        <taxon>Mucorales</taxon>
        <taxon>Mucorineae</taxon>
        <taxon>Rhizopodaceae</taxon>
        <taxon>Rhizopus</taxon>
    </lineage>
</organism>
<reference evidence="1 2" key="1">
    <citation type="journal article" date="2016" name="Proc. Natl. Acad. Sci. U.S.A.">
        <title>Lipid metabolic changes in an early divergent fungus govern the establishment of a mutualistic symbiosis with endobacteria.</title>
        <authorList>
            <person name="Lastovetsky O.A."/>
            <person name="Gaspar M.L."/>
            <person name="Mondo S.J."/>
            <person name="LaButti K.M."/>
            <person name="Sandor L."/>
            <person name="Grigoriev I.V."/>
            <person name="Henry S.A."/>
            <person name="Pawlowska T.E."/>
        </authorList>
    </citation>
    <scope>NUCLEOTIDE SEQUENCE [LARGE SCALE GENOMIC DNA]</scope>
    <source>
        <strain evidence="1 2">ATCC 11559</strain>
    </source>
</reference>
<evidence type="ECO:0000313" key="1">
    <source>
        <dbReference type="EMBL" id="ORE17366.1"/>
    </source>
</evidence>
<dbReference type="GO" id="GO:0003676">
    <property type="term" value="F:nucleic acid binding"/>
    <property type="evidence" value="ECO:0007669"/>
    <property type="project" value="InterPro"/>
</dbReference>
<dbReference type="VEuPathDB" id="FungiDB:BCV72DRAFT_311072"/>
<dbReference type="EMBL" id="KV921357">
    <property type="protein sequence ID" value="ORE17366.1"/>
    <property type="molecule type" value="Genomic_DNA"/>
</dbReference>
<dbReference type="Proteomes" id="UP000242381">
    <property type="component" value="Unassembled WGS sequence"/>
</dbReference>
<protein>
    <recommendedName>
        <fullName evidence="3">Tc1-like transposase DDE domain-containing protein</fullName>
    </recommendedName>
</protein>